<reference evidence="8" key="1">
    <citation type="journal article" date="2022" name="Front. Genet.">
        <title>Chromosome-Scale Assembly of the Dendrobium nobile Genome Provides Insights Into the Molecular Mechanism of the Biosynthesis of the Medicinal Active Ingredient of Dendrobium.</title>
        <authorList>
            <person name="Xu Q."/>
            <person name="Niu S.-C."/>
            <person name="Li K.-L."/>
            <person name="Zheng P.-J."/>
            <person name="Zhang X.-J."/>
            <person name="Jia Y."/>
            <person name="Liu Y."/>
            <person name="Niu Y.-X."/>
            <person name="Yu L.-H."/>
            <person name="Chen D.-F."/>
            <person name="Zhang G.-Q."/>
        </authorList>
    </citation>
    <scope>NUCLEOTIDE SEQUENCE</scope>
    <source>
        <tissue evidence="8">Leaf</tissue>
    </source>
</reference>
<comment type="caution">
    <text evidence="8">The sequence shown here is derived from an EMBL/GenBank/DDBJ whole genome shotgun (WGS) entry which is preliminary data.</text>
</comment>
<name>A0A8T3A8H7_DENNO</name>
<dbReference type="Proteomes" id="UP000829196">
    <property type="component" value="Unassembled WGS sequence"/>
</dbReference>
<dbReference type="PANTHER" id="PTHR10252">
    <property type="entry name" value="HISTONE-LIKE TRANSCRIPTION FACTOR CCAAT-RELATED"/>
    <property type="match status" value="1"/>
</dbReference>
<dbReference type="InterPro" id="IPR003958">
    <property type="entry name" value="CBFA_NFYB_domain"/>
</dbReference>
<organism evidence="8 9">
    <name type="scientific">Dendrobium nobile</name>
    <name type="common">Orchid</name>
    <dbReference type="NCBI Taxonomy" id="94219"/>
    <lineage>
        <taxon>Eukaryota</taxon>
        <taxon>Viridiplantae</taxon>
        <taxon>Streptophyta</taxon>
        <taxon>Embryophyta</taxon>
        <taxon>Tracheophyta</taxon>
        <taxon>Spermatophyta</taxon>
        <taxon>Magnoliopsida</taxon>
        <taxon>Liliopsida</taxon>
        <taxon>Asparagales</taxon>
        <taxon>Orchidaceae</taxon>
        <taxon>Epidendroideae</taxon>
        <taxon>Malaxideae</taxon>
        <taxon>Dendrobiinae</taxon>
        <taxon>Dendrobium</taxon>
    </lineage>
</organism>
<dbReference type="Gene3D" id="1.10.20.10">
    <property type="entry name" value="Histone, subunit A"/>
    <property type="match status" value="1"/>
</dbReference>
<comment type="similarity">
    <text evidence="6">Belongs to the NFYC/HAP5 subunit family.</text>
</comment>
<feature type="domain" description="Transcription factor CBF/NF-Y/archaeal histone" evidence="7">
    <location>
        <begin position="72"/>
        <end position="134"/>
    </location>
</feature>
<dbReference type="Pfam" id="PF00808">
    <property type="entry name" value="CBFD_NFYB_HMF"/>
    <property type="match status" value="1"/>
</dbReference>
<keyword evidence="2" id="KW-0805">Transcription regulation</keyword>
<dbReference type="GO" id="GO:0000981">
    <property type="term" value="F:DNA-binding transcription factor activity, RNA polymerase II-specific"/>
    <property type="evidence" value="ECO:0007669"/>
    <property type="project" value="TreeGrafter"/>
</dbReference>
<dbReference type="SUPFAM" id="SSF47113">
    <property type="entry name" value="Histone-fold"/>
    <property type="match status" value="1"/>
</dbReference>
<keyword evidence="3" id="KW-0238">DNA-binding</keyword>
<evidence type="ECO:0000313" key="9">
    <source>
        <dbReference type="Proteomes" id="UP000829196"/>
    </source>
</evidence>
<accession>A0A8T3A8H7</accession>
<evidence type="ECO:0000313" key="8">
    <source>
        <dbReference type="EMBL" id="KAI0492399.1"/>
    </source>
</evidence>
<proteinExistence type="inferred from homology"/>
<dbReference type="EMBL" id="JAGYWB010000018">
    <property type="protein sequence ID" value="KAI0492399.1"/>
    <property type="molecule type" value="Genomic_DNA"/>
</dbReference>
<dbReference type="InterPro" id="IPR050568">
    <property type="entry name" value="Transcr_DNA_Rep_Reg"/>
</dbReference>
<dbReference type="GO" id="GO:0046982">
    <property type="term" value="F:protein heterodimerization activity"/>
    <property type="evidence" value="ECO:0007669"/>
    <property type="project" value="InterPro"/>
</dbReference>
<evidence type="ECO:0000256" key="1">
    <source>
        <dbReference type="ARBA" id="ARBA00004123"/>
    </source>
</evidence>
<dbReference type="GO" id="GO:0005634">
    <property type="term" value="C:nucleus"/>
    <property type="evidence" value="ECO:0007669"/>
    <property type="project" value="UniProtKB-SubCell"/>
</dbReference>
<dbReference type="CDD" id="cd22908">
    <property type="entry name" value="HFD_NFYC-like"/>
    <property type="match status" value="1"/>
</dbReference>
<dbReference type="GO" id="GO:0000978">
    <property type="term" value="F:RNA polymerase II cis-regulatory region sequence-specific DNA binding"/>
    <property type="evidence" value="ECO:0007669"/>
    <property type="project" value="TreeGrafter"/>
</dbReference>
<evidence type="ECO:0000256" key="4">
    <source>
        <dbReference type="ARBA" id="ARBA00023163"/>
    </source>
</evidence>
<evidence type="ECO:0000256" key="6">
    <source>
        <dbReference type="ARBA" id="ARBA00038129"/>
    </source>
</evidence>
<dbReference type="PANTHER" id="PTHR10252:SF106">
    <property type="entry name" value="NUCLEAR TRANSCRIPTION FACTOR Y SUBUNIT C-3-RELATED"/>
    <property type="match status" value="1"/>
</dbReference>
<gene>
    <name evidence="8" type="ORF">KFK09_026670</name>
</gene>
<evidence type="ECO:0000259" key="7">
    <source>
        <dbReference type="Pfam" id="PF00808"/>
    </source>
</evidence>
<dbReference type="SMR" id="A0A8T3A8H7"/>
<dbReference type="FunFam" id="1.10.20.10:FF:000006">
    <property type="entry name" value="Nuclear transcription factor Y subunit gamma"/>
    <property type="match status" value="1"/>
</dbReference>
<dbReference type="AlphaFoldDB" id="A0A8T3A8H7"/>
<evidence type="ECO:0000256" key="3">
    <source>
        <dbReference type="ARBA" id="ARBA00023125"/>
    </source>
</evidence>
<keyword evidence="4" id="KW-0804">Transcription</keyword>
<dbReference type="InterPro" id="IPR009072">
    <property type="entry name" value="Histone-fold"/>
</dbReference>
<comment type="subcellular location">
    <subcellularLocation>
        <location evidence="1">Nucleus</location>
    </subcellularLocation>
</comment>
<evidence type="ECO:0000256" key="5">
    <source>
        <dbReference type="ARBA" id="ARBA00023242"/>
    </source>
</evidence>
<keyword evidence="5" id="KW-0539">Nucleus</keyword>
<protein>
    <recommendedName>
        <fullName evidence="7">Transcription factor CBF/NF-Y/archaeal histone domain-containing protein</fullName>
    </recommendedName>
</protein>
<sequence length="159" mass="17980">MPIYELKTAVNLCSRTELHDMDQQGRGSQAPMGVGANVPYQAYSQQQQQHLQMLLGNLCREIMQTRDFKNHSLPLARIKKIMKADKDVRMIAAEAPIVLTRACEMFICELTHRAWAHAVQNKRRTLQKNDVAAVLTRMNMYDFLAESMEDIGGPSSTTG</sequence>
<keyword evidence="9" id="KW-1185">Reference proteome</keyword>
<dbReference type="OrthoDB" id="1272441at2759"/>
<evidence type="ECO:0000256" key="2">
    <source>
        <dbReference type="ARBA" id="ARBA00023015"/>
    </source>
</evidence>